<gene>
    <name evidence="1" type="ORF">FCL42_00980</name>
</gene>
<sequence>MTNRPNFDELMLLAKDNPIEFEHIRQEIISSAIGQATSENHNNLRSLQHRINQSAKQASNPYQSMMEISKMMHEKLLLLDTYLNRPNQITDAKVIFFDDDSSGK</sequence>
<dbReference type="EMBL" id="SWCJ01000001">
    <property type="protein sequence ID" value="TKB58354.1"/>
    <property type="molecule type" value="Genomic_DNA"/>
</dbReference>
<proteinExistence type="predicted"/>
<keyword evidence="2" id="KW-1185">Reference proteome</keyword>
<dbReference type="AlphaFoldDB" id="A0A4U1BV53"/>
<dbReference type="InterPro" id="IPR021482">
    <property type="entry name" value="DUF3135"/>
</dbReference>
<evidence type="ECO:0000313" key="1">
    <source>
        <dbReference type="EMBL" id="TKB58354.1"/>
    </source>
</evidence>
<comment type="caution">
    <text evidence="1">The sequence shown here is derived from an EMBL/GenBank/DDBJ whole genome shotgun (WGS) entry which is preliminary data.</text>
</comment>
<protein>
    <submittedName>
        <fullName evidence="1">DUF3135 domain-containing protein</fullName>
    </submittedName>
</protein>
<reference evidence="1 2" key="1">
    <citation type="submission" date="2019-04" db="EMBL/GenBank/DDBJ databases">
        <authorList>
            <person name="Hwang J.C."/>
        </authorList>
    </citation>
    <scope>NUCLEOTIDE SEQUENCE [LARGE SCALE GENOMIC DNA]</scope>
    <source>
        <strain evidence="1 2">IMCC35002</strain>
    </source>
</reference>
<organism evidence="1 2">
    <name type="scientific">Ferrimonas aestuarii</name>
    <dbReference type="NCBI Taxonomy" id="2569539"/>
    <lineage>
        <taxon>Bacteria</taxon>
        <taxon>Pseudomonadati</taxon>
        <taxon>Pseudomonadota</taxon>
        <taxon>Gammaproteobacteria</taxon>
        <taxon>Alteromonadales</taxon>
        <taxon>Ferrimonadaceae</taxon>
        <taxon>Ferrimonas</taxon>
    </lineage>
</organism>
<dbReference type="RefSeq" id="WP_136861502.1">
    <property type="nucleotide sequence ID" value="NZ_SWCJ01000001.1"/>
</dbReference>
<dbReference type="Pfam" id="PF11333">
    <property type="entry name" value="DUF3135"/>
    <property type="match status" value="1"/>
</dbReference>
<evidence type="ECO:0000313" key="2">
    <source>
        <dbReference type="Proteomes" id="UP000305675"/>
    </source>
</evidence>
<name>A0A4U1BV53_9GAMM</name>
<dbReference type="OrthoDB" id="5593306at2"/>
<dbReference type="Proteomes" id="UP000305675">
    <property type="component" value="Unassembled WGS sequence"/>
</dbReference>
<accession>A0A4U1BV53</accession>